<dbReference type="Pfam" id="PF00582">
    <property type="entry name" value="Usp"/>
    <property type="match status" value="1"/>
</dbReference>
<dbReference type="EMBL" id="SJZI01000052">
    <property type="protein sequence ID" value="TCJ12094.1"/>
    <property type="molecule type" value="Genomic_DNA"/>
</dbReference>
<organism evidence="3 4">
    <name type="scientific">Flaviaesturariibacter flavus</name>
    <dbReference type="NCBI Taxonomy" id="2502780"/>
    <lineage>
        <taxon>Bacteria</taxon>
        <taxon>Pseudomonadati</taxon>
        <taxon>Bacteroidota</taxon>
        <taxon>Chitinophagia</taxon>
        <taxon>Chitinophagales</taxon>
        <taxon>Chitinophagaceae</taxon>
        <taxon>Flaviaestuariibacter</taxon>
    </lineage>
</organism>
<gene>
    <name evidence="3" type="ORF">EPD60_16185</name>
</gene>
<proteinExistence type="inferred from homology"/>
<dbReference type="RefSeq" id="WP_131450570.1">
    <property type="nucleotide sequence ID" value="NZ_SJZI01000052.1"/>
</dbReference>
<comment type="similarity">
    <text evidence="1">Belongs to the universal stress protein A family.</text>
</comment>
<protein>
    <recommendedName>
        <fullName evidence="2">UspA domain-containing protein</fullName>
    </recommendedName>
</protein>
<dbReference type="OrthoDB" id="9788959at2"/>
<evidence type="ECO:0000313" key="3">
    <source>
        <dbReference type="EMBL" id="TCJ12094.1"/>
    </source>
</evidence>
<dbReference type="CDD" id="cd00293">
    <property type="entry name" value="USP-like"/>
    <property type="match status" value="1"/>
</dbReference>
<keyword evidence="4" id="KW-1185">Reference proteome</keyword>
<accession>A0A4R1B235</accession>
<evidence type="ECO:0000256" key="1">
    <source>
        <dbReference type="ARBA" id="ARBA00008791"/>
    </source>
</evidence>
<comment type="caution">
    <text evidence="3">The sequence shown here is derived from an EMBL/GenBank/DDBJ whole genome shotgun (WGS) entry which is preliminary data.</text>
</comment>
<dbReference type="Proteomes" id="UP000295334">
    <property type="component" value="Unassembled WGS sequence"/>
</dbReference>
<reference evidence="3 4" key="1">
    <citation type="submission" date="2019-03" db="EMBL/GenBank/DDBJ databases">
        <authorList>
            <person name="Kim M.K.M."/>
        </authorList>
    </citation>
    <scope>NUCLEOTIDE SEQUENCE [LARGE SCALE GENOMIC DNA]</scope>
    <source>
        <strain evidence="3 4">17J68-12</strain>
    </source>
</reference>
<dbReference type="AlphaFoldDB" id="A0A4R1B235"/>
<evidence type="ECO:0000313" key="4">
    <source>
        <dbReference type="Proteomes" id="UP000295334"/>
    </source>
</evidence>
<dbReference type="PRINTS" id="PR01438">
    <property type="entry name" value="UNVRSLSTRESS"/>
</dbReference>
<name>A0A4R1B235_9BACT</name>
<dbReference type="InterPro" id="IPR006015">
    <property type="entry name" value="Universal_stress_UspA"/>
</dbReference>
<sequence>MKTLLIPVDRSETAQNAVGYAAALVSYLGYERVILLESLYDTLFDEMVLSSELQTTNAEYRVQDREAAEAQLVAMARQLKTAQPALEVEAILSERPIVRATLELVARESPSLILVGSDNREYDSDSYVSSHIIEITKASTVSVLIVPAGQLFRPIRHALIPIDTYSRPALNLIDQLAANPLSRDVEFDILNAAGDRNESRDTTRDESRQQDETLKNVRHALYFSEQKEILKAISAFVEKNAADLIIALPGKYSFLYQLTHRSLSEAICRNTKRPVLILKKLF</sequence>
<dbReference type="SUPFAM" id="SSF52402">
    <property type="entry name" value="Adenine nucleotide alpha hydrolases-like"/>
    <property type="match status" value="2"/>
</dbReference>
<dbReference type="InterPro" id="IPR006016">
    <property type="entry name" value="UspA"/>
</dbReference>
<feature type="domain" description="UspA" evidence="2">
    <location>
        <begin position="1"/>
        <end position="147"/>
    </location>
</feature>
<dbReference type="InterPro" id="IPR014729">
    <property type="entry name" value="Rossmann-like_a/b/a_fold"/>
</dbReference>
<evidence type="ECO:0000259" key="2">
    <source>
        <dbReference type="Pfam" id="PF00582"/>
    </source>
</evidence>
<dbReference type="Gene3D" id="3.40.50.620">
    <property type="entry name" value="HUPs"/>
    <property type="match status" value="2"/>
</dbReference>